<evidence type="ECO:0000256" key="1">
    <source>
        <dbReference type="SAM" id="Phobius"/>
    </source>
</evidence>
<sequence>MGDPSIQCDSDFYKTVILPINISAIIILQFIIPGLILRQIKKMKDKQCLDNLKFIKVYGILYSEYKKEKYFWEFVIIAVEITVTLNNYFINSIQQDQKSQQCSQFQASLIKSRLQRDVSKKSLSQRQISTKYVLDGQQISDKKIQKSSLTSQLKIQINKQ</sequence>
<keyword evidence="3" id="KW-1185">Reference proteome</keyword>
<feature type="transmembrane region" description="Helical" evidence="1">
    <location>
        <begin position="12"/>
        <end position="37"/>
    </location>
</feature>
<gene>
    <name evidence="2" type="ORF">PPERSA_05989</name>
</gene>
<accession>A0A0V0R512</accession>
<keyword evidence="1" id="KW-0812">Transmembrane</keyword>
<proteinExistence type="predicted"/>
<name>A0A0V0R512_PSEPJ</name>
<dbReference type="EMBL" id="LDAU01000053">
    <property type="protein sequence ID" value="KRX09320.1"/>
    <property type="molecule type" value="Genomic_DNA"/>
</dbReference>
<keyword evidence="1" id="KW-0472">Membrane</keyword>
<protein>
    <recommendedName>
        <fullName evidence="4">Transmembrane protein</fullName>
    </recommendedName>
</protein>
<dbReference type="InParanoid" id="A0A0V0R512"/>
<comment type="caution">
    <text evidence="2">The sequence shown here is derived from an EMBL/GenBank/DDBJ whole genome shotgun (WGS) entry which is preliminary data.</text>
</comment>
<evidence type="ECO:0008006" key="4">
    <source>
        <dbReference type="Google" id="ProtNLM"/>
    </source>
</evidence>
<keyword evidence="1" id="KW-1133">Transmembrane helix</keyword>
<dbReference type="Proteomes" id="UP000054937">
    <property type="component" value="Unassembled WGS sequence"/>
</dbReference>
<reference evidence="2 3" key="1">
    <citation type="journal article" date="2015" name="Sci. Rep.">
        <title>Genome of the facultative scuticociliatosis pathogen Pseudocohnilembus persalinus provides insight into its virulence through horizontal gene transfer.</title>
        <authorList>
            <person name="Xiong J."/>
            <person name="Wang G."/>
            <person name="Cheng J."/>
            <person name="Tian M."/>
            <person name="Pan X."/>
            <person name="Warren A."/>
            <person name="Jiang C."/>
            <person name="Yuan D."/>
            <person name="Miao W."/>
        </authorList>
    </citation>
    <scope>NUCLEOTIDE SEQUENCE [LARGE SCALE GENOMIC DNA]</scope>
    <source>
        <strain evidence="2">36N120E</strain>
    </source>
</reference>
<dbReference type="AlphaFoldDB" id="A0A0V0R512"/>
<organism evidence="2 3">
    <name type="scientific">Pseudocohnilembus persalinus</name>
    <name type="common">Ciliate</name>
    <dbReference type="NCBI Taxonomy" id="266149"/>
    <lineage>
        <taxon>Eukaryota</taxon>
        <taxon>Sar</taxon>
        <taxon>Alveolata</taxon>
        <taxon>Ciliophora</taxon>
        <taxon>Intramacronucleata</taxon>
        <taxon>Oligohymenophorea</taxon>
        <taxon>Scuticociliatia</taxon>
        <taxon>Philasterida</taxon>
        <taxon>Pseudocohnilembidae</taxon>
        <taxon>Pseudocohnilembus</taxon>
    </lineage>
</organism>
<evidence type="ECO:0000313" key="2">
    <source>
        <dbReference type="EMBL" id="KRX09320.1"/>
    </source>
</evidence>
<evidence type="ECO:0000313" key="3">
    <source>
        <dbReference type="Proteomes" id="UP000054937"/>
    </source>
</evidence>